<evidence type="ECO:0000256" key="2">
    <source>
        <dbReference type="SAM" id="SignalP"/>
    </source>
</evidence>
<name>A0A2S9YIP0_9BACT</name>
<feature type="signal peptide" evidence="2">
    <location>
        <begin position="1"/>
        <end position="27"/>
    </location>
</feature>
<dbReference type="OrthoDB" id="5524965at2"/>
<evidence type="ECO:0000256" key="1">
    <source>
        <dbReference type="SAM" id="MobiDB-lite"/>
    </source>
</evidence>
<feature type="compositionally biased region" description="Acidic residues" evidence="1">
    <location>
        <begin position="40"/>
        <end position="67"/>
    </location>
</feature>
<dbReference type="RefSeq" id="WP_106091806.1">
    <property type="nucleotide sequence ID" value="NZ_PVNL01000100.1"/>
</dbReference>
<sequence>MFEGIRARVTCLLVAALAAACTLPNPAFDDAETEGRLDADADTDTDIDTNNDADTNNDPETDGDGDGDPSTTRPGDGDGDMCTPPSIDCEGTCVSTANDPLNCGGCGDVCPAEHMCQGSKCVDAQGVARVVFVTSQFYTGALGGLDGADAKCNERAGDAKLEGQFKAWIGVGPNNPASTFTQHGYFVLPDGRTIVANSWADLLDGTLDFPIYVNEFGEPADAPLGCNGDTAVVWTGVSTNGQTLAANCSGWTVSTGEGRVGYIKAMNESWTLVPMCGAGCEQALPIYCFEQ</sequence>
<protein>
    <recommendedName>
        <fullName evidence="5">Myxococcus cysteine-rich repeat-containing protein</fullName>
    </recommendedName>
</protein>
<feature type="region of interest" description="Disordered" evidence="1">
    <location>
        <begin position="40"/>
        <end position="79"/>
    </location>
</feature>
<reference evidence="3 4" key="1">
    <citation type="submission" date="2018-03" db="EMBL/GenBank/DDBJ databases">
        <title>Draft Genome Sequences of the Obligatory Marine Myxobacteria Enhygromyxa salina SWB007.</title>
        <authorList>
            <person name="Poehlein A."/>
            <person name="Moghaddam J.A."/>
            <person name="Harms H."/>
            <person name="Alanjari M."/>
            <person name="Koenig G.M."/>
            <person name="Daniel R."/>
            <person name="Schaeberle T.F."/>
        </authorList>
    </citation>
    <scope>NUCLEOTIDE SEQUENCE [LARGE SCALE GENOMIC DNA]</scope>
    <source>
        <strain evidence="3 4">SWB007</strain>
    </source>
</reference>
<evidence type="ECO:0000313" key="3">
    <source>
        <dbReference type="EMBL" id="PRQ04974.1"/>
    </source>
</evidence>
<evidence type="ECO:0000313" key="4">
    <source>
        <dbReference type="Proteomes" id="UP000238823"/>
    </source>
</evidence>
<accession>A0A2S9YIP0</accession>
<dbReference type="InterPro" id="IPR016186">
    <property type="entry name" value="C-type_lectin-like/link_sf"/>
</dbReference>
<keyword evidence="2" id="KW-0732">Signal</keyword>
<proteinExistence type="predicted"/>
<evidence type="ECO:0008006" key="5">
    <source>
        <dbReference type="Google" id="ProtNLM"/>
    </source>
</evidence>
<dbReference type="AlphaFoldDB" id="A0A2S9YIP0"/>
<organism evidence="3 4">
    <name type="scientific">Enhygromyxa salina</name>
    <dbReference type="NCBI Taxonomy" id="215803"/>
    <lineage>
        <taxon>Bacteria</taxon>
        <taxon>Pseudomonadati</taxon>
        <taxon>Myxococcota</taxon>
        <taxon>Polyangia</taxon>
        <taxon>Nannocystales</taxon>
        <taxon>Nannocystaceae</taxon>
        <taxon>Enhygromyxa</taxon>
    </lineage>
</organism>
<dbReference type="EMBL" id="PVNL01000100">
    <property type="protein sequence ID" value="PRQ04974.1"/>
    <property type="molecule type" value="Genomic_DNA"/>
</dbReference>
<feature type="chain" id="PRO_5015780242" description="Myxococcus cysteine-rich repeat-containing protein" evidence="2">
    <location>
        <begin position="28"/>
        <end position="291"/>
    </location>
</feature>
<dbReference type="SUPFAM" id="SSF56436">
    <property type="entry name" value="C-type lectin-like"/>
    <property type="match status" value="1"/>
</dbReference>
<comment type="caution">
    <text evidence="3">The sequence shown here is derived from an EMBL/GenBank/DDBJ whole genome shotgun (WGS) entry which is preliminary data.</text>
</comment>
<dbReference type="Gene3D" id="3.10.100.10">
    <property type="entry name" value="Mannose-Binding Protein A, subunit A"/>
    <property type="match status" value="1"/>
</dbReference>
<dbReference type="PROSITE" id="PS51257">
    <property type="entry name" value="PROKAR_LIPOPROTEIN"/>
    <property type="match status" value="1"/>
</dbReference>
<gene>
    <name evidence="3" type="ORF">ENSA7_49070</name>
</gene>
<dbReference type="Proteomes" id="UP000238823">
    <property type="component" value="Unassembled WGS sequence"/>
</dbReference>
<dbReference type="InterPro" id="IPR016187">
    <property type="entry name" value="CTDL_fold"/>
</dbReference>